<evidence type="ECO:0000256" key="9">
    <source>
        <dbReference type="SAM" id="Phobius"/>
    </source>
</evidence>
<dbReference type="PANTHER" id="PTHR48041">
    <property type="entry name" value="ABC TRANSPORTER G FAMILY MEMBER 28"/>
    <property type="match status" value="1"/>
</dbReference>
<dbReference type="SMART" id="SM00382">
    <property type="entry name" value="AAA"/>
    <property type="match status" value="1"/>
</dbReference>
<dbReference type="PANTHER" id="PTHR48041:SF63">
    <property type="entry name" value="EARLY GENE AT 23, ISOFORM C"/>
    <property type="match status" value="1"/>
</dbReference>
<comment type="caution">
    <text evidence="11">The sequence shown here is derived from an EMBL/GenBank/DDBJ whole genome shotgun (WGS) entry which is preliminary data.</text>
</comment>
<dbReference type="Pfam" id="PF00005">
    <property type="entry name" value="ABC_tran"/>
    <property type="match status" value="1"/>
</dbReference>
<feature type="transmembrane region" description="Helical" evidence="9">
    <location>
        <begin position="467"/>
        <end position="489"/>
    </location>
</feature>
<dbReference type="Gene3D" id="3.40.50.300">
    <property type="entry name" value="P-loop containing nucleotide triphosphate hydrolases"/>
    <property type="match status" value="1"/>
</dbReference>
<gene>
    <name evidence="11" type="ORF">KUTeg_022933</name>
</gene>
<evidence type="ECO:0000256" key="4">
    <source>
        <dbReference type="ARBA" id="ARBA00022692"/>
    </source>
</evidence>
<evidence type="ECO:0000256" key="1">
    <source>
        <dbReference type="ARBA" id="ARBA00004141"/>
    </source>
</evidence>
<keyword evidence="4 9" id="KW-0812">Transmembrane</keyword>
<accession>A0ABQ9E6F8</accession>
<dbReference type="EMBL" id="JARBDR010000921">
    <property type="protein sequence ID" value="KAJ8298873.1"/>
    <property type="molecule type" value="Genomic_DNA"/>
</dbReference>
<evidence type="ECO:0000256" key="3">
    <source>
        <dbReference type="ARBA" id="ARBA00022448"/>
    </source>
</evidence>
<comment type="similarity">
    <text evidence="2">Belongs to the ABC transporter superfamily. ABCG family. Eye pigment precursor importer (TC 3.A.1.204) subfamily.</text>
</comment>
<feature type="non-terminal residue" evidence="11">
    <location>
        <position position="539"/>
    </location>
</feature>
<dbReference type="SUPFAM" id="SSF52540">
    <property type="entry name" value="P-loop containing nucleoside triphosphate hydrolases"/>
    <property type="match status" value="1"/>
</dbReference>
<keyword evidence="8 9" id="KW-0472">Membrane</keyword>
<name>A0ABQ9E6F8_TEGGR</name>
<protein>
    <recommendedName>
        <fullName evidence="10">ABC transporter domain-containing protein</fullName>
    </recommendedName>
</protein>
<feature type="transmembrane region" description="Helical" evidence="9">
    <location>
        <begin position="376"/>
        <end position="394"/>
    </location>
</feature>
<feature type="transmembrane region" description="Helical" evidence="9">
    <location>
        <begin position="343"/>
        <end position="369"/>
    </location>
</feature>
<evidence type="ECO:0000313" key="12">
    <source>
        <dbReference type="Proteomes" id="UP001217089"/>
    </source>
</evidence>
<evidence type="ECO:0000313" key="11">
    <source>
        <dbReference type="EMBL" id="KAJ8298873.1"/>
    </source>
</evidence>
<dbReference type="InterPro" id="IPR003593">
    <property type="entry name" value="AAA+_ATPase"/>
</dbReference>
<comment type="subcellular location">
    <subcellularLocation>
        <location evidence="1">Membrane</location>
        <topology evidence="1">Multi-pass membrane protein</topology>
    </subcellularLocation>
</comment>
<keyword evidence="5" id="KW-0547">Nucleotide-binding</keyword>
<feature type="domain" description="ABC transporter" evidence="10">
    <location>
        <begin position="2"/>
        <end position="238"/>
    </location>
</feature>
<keyword evidence="6" id="KW-0067">ATP-binding</keyword>
<keyword evidence="7 9" id="KW-1133">Transmembrane helix</keyword>
<keyword evidence="12" id="KW-1185">Reference proteome</keyword>
<dbReference type="Pfam" id="PF01061">
    <property type="entry name" value="ABC2_membrane"/>
    <property type="match status" value="1"/>
</dbReference>
<dbReference type="Proteomes" id="UP001217089">
    <property type="component" value="Unassembled WGS sequence"/>
</dbReference>
<evidence type="ECO:0000256" key="2">
    <source>
        <dbReference type="ARBA" id="ARBA00005814"/>
    </source>
</evidence>
<sequence>MVKDELMSSGQLLDIIGPSGDLKHLVENFRRMASPGAGKTTLLNALAGRCGVTSGEITLNGMSINKNMKRKVCYVLQQDIFFPNLTLKETLVFTAMIRLPDSMPKKQKMDKVNEIIDGLDLHKCLGTIIGDVWLRGLSGGEKKRANIACELITDPVMILLDEPTSGLDYSTAYSLIQILKAYARNHNKTVVSTIHQPSSHIFYQFDKLLLLSDGELFINQTNPGSIHLSLMDLDEINSGEDIIDNKQKWPTGFITQYTQLTIRTFKQSKSIIYNKFKLIETIVLCCLVIPAERMVINKERSAGWYRLSAYYLAKMTSELPLILAQPVFFGTVVYWSVGLNGVSAYFATMGTLFIHSIAGQSIGLFLGIACMDIRRAMTLATVSIMFFMLLGGFYTRSLPFWLTWIKYTSFLHYTFHCLLYLEFYDGPPVQCAVITNTTESNFPSCQGNSSSIPGTEVLDFYHIDWEYWQYLMPLFIFIFLFRIAGYIVLSASSEFTCNMSVKQIHTVLPHHEKFLHFLETENHLWYSLGGEVKLDTLFK</sequence>
<dbReference type="InterPro" id="IPR003439">
    <property type="entry name" value="ABC_transporter-like_ATP-bd"/>
</dbReference>
<dbReference type="InterPro" id="IPR017871">
    <property type="entry name" value="ABC_transporter-like_CS"/>
</dbReference>
<evidence type="ECO:0000256" key="6">
    <source>
        <dbReference type="ARBA" id="ARBA00022840"/>
    </source>
</evidence>
<dbReference type="InterPro" id="IPR050352">
    <property type="entry name" value="ABCG_transporters"/>
</dbReference>
<evidence type="ECO:0000256" key="5">
    <source>
        <dbReference type="ARBA" id="ARBA00022741"/>
    </source>
</evidence>
<feature type="transmembrane region" description="Helical" evidence="9">
    <location>
        <begin position="317"/>
        <end position="337"/>
    </location>
</feature>
<dbReference type="PROSITE" id="PS00211">
    <property type="entry name" value="ABC_TRANSPORTER_1"/>
    <property type="match status" value="1"/>
</dbReference>
<reference evidence="11 12" key="1">
    <citation type="submission" date="2022-12" db="EMBL/GenBank/DDBJ databases">
        <title>Chromosome-level genome of Tegillarca granosa.</title>
        <authorList>
            <person name="Kim J."/>
        </authorList>
    </citation>
    <scope>NUCLEOTIDE SEQUENCE [LARGE SCALE GENOMIC DNA]</scope>
    <source>
        <strain evidence="11">Teg-2019</strain>
        <tissue evidence="11">Adductor muscle</tissue>
    </source>
</reference>
<proteinExistence type="inferred from homology"/>
<evidence type="ECO:0000256" key="8">
    <source>
        <dbReference type="ARBA" id="ARBA00023136"/>
    </source>
</evidence>
<keyword evidence="3" id="KW-0813">Transport</keyword>
<organism evidence="11 12">
    <name type="scientific">Tegillarca granosa</name>
    <name type="common">Malaysian cockle</name>
    <name type="synonym">Anadara granosa</name>
    <dbReference type="NCBI Taxonomy" id="220873"/>
    <lineage>
        <taxon>Eukaryota</taxon>
        <taxon>Metazoa</taxon>
        <taxon>Spiralia</taxon>
        <taxon>Lophotrochozoa</taxon>
        <taxon>Mollusca</taxon>
        <taxon>Bivalvia</taxon>
        <taxon>Autobranchia</taxon>
        <taxon>Pteriomorphia</taxon>
        <taxon>Arcoida</taxon>
        <taxon>Arcoidea</taxon>
        <taxon>Arcidae</taxon>
        <taxon>Tegillarca</taxon>
    </lineage>
</organism>
<dbReference type="PROSITE" id="PS50893">
    <property type="entry name" value="ABC_TRANSPORTER_2"/>
    <property type="match status" value="1"/>
</dbReference>
<dbReference type="InterPro" id="IPR027417">
    <property type="entry name" value="P-loop_NTPase"/>
</dbReference>
<evidence type="ECO:0000259" key="10">
    <source>
        <dbReference type="PROSITE" id="PS50893"/>
    </source>
</evidence>
<dbReference type="InterPro" id="IPR013525">
    <property type="entry name" value="ABC2_TM"/>
</dbReference>
<evidence type="ECO:0000256" key="7">
    <source>
        <dbReference type="ARBA" id="ARBA00022989"/>
    </source>
</evidence>